<feature type="chain" id="PRO_5019051495" description="O-methyltransferase C-terminal domain-containing protein" evidence="4">
    <location>
        <begin position="19"/>
        <end position="520"/>
    </location>
</feature>
<evidence type="ECO:0000256" key="1">
    <source>
        <dbReference type="ARBA" id="ARBA00022603"/>
    </source>
</evidence>
<dbReference type="SUPFAM" id="SSF53335">
    <property type="entry name" value="S-adenosyl-L-methionine-dependent methyltransferases"/>
    <property type="match status" value="1"/>
</dbReference>
<dbReference type="Gene3D" id="1.10.10.10">
    <property type="entry name" value="Winged helix-like DNA-binding domain superfamily/Winged helix DNA-binding domain"/>
    <property type="match status" value="1"/>
</dbReference>
<dbReference type="GO" id="GO:0032259">
    <property type="term" value="P:methylation"/>
    <property type="evidence" value="ECO:0007669"/>
    <property type="project" value="UniProtKB-KW"/>
</dbReference>
<evidence type="ECO:0000256" key="4">
    <source>
        <dbReference type="SAM" id="SignalP"/>
    </source>
</evidence>
<keyword evidence="3" id="KW-0949">S-adenosyl-L-methionine</keyword>
<dbReference type="InterPro" id="IPR036390">
    <property type="entry name" value="WH_DNA-bd_sf"/>
</dbReference>
<sequence>MTSSLLSLSNLITSSVIALEKACADANLPFPSLDEPFSHASEAFRANPAAEEATKVIAAAAHQLMVMVLPPSAALYNLISGQFKTAALRVCLEASVTEILREGGPQGMHVKDIAAKANIDSEELGGLLCSLFFCRCFLLKTTASTYLATHHVYKEVLPDVFANNRVSSMLDTGKAVHEIHASPENKHENTPGFAAIAGHHLDEVFKSSTYLWENMSDPTTANSLEANETPLNRAFNLTGTFWTLLGQPDQAYRQRRFGIGMKGVAALEPADAILKAFDWNSLPKDSVVVDVGGGVGASSLTLAKNVPDIRIVVQDLPAVIGEGTIPVCVKIDPSHTKLTMPFKFWFKQMPDALASGQVTLQDTMSKRVLTWYHEAHDFFTPQPIKNASVFLLKQIMHDWSDPYAVKILTQLRQAAQPDTKLILIDSVMPFACHDPSADDGKGIPGAVPKEAPNPLLANYGVANELSYIADLTMLVLFNSQERTVKHLSEMLHSTGWRLTKVIRDHAAGSFLQPVEAVPII</sequence>
<dbReference type="InterPro" id="IPR036388">
    <property type="entry name" value="WH-like_DNA-bd_sf"/>
</dbReference>
<reference evidence="6 7" key="1">
    <citation type="journal article" date="2018" name="Evol. Lett.">
        <title>Horizontal gene cluster transfer increased hallucinogenic mushroom diversity.</title>
        <authorList>
            <person name="Reynolds H.T."/>
            <person name="Vijayakumar V."/>
            <person name="Gluck-Thaler E."/>
            <person name="Korotkin H.B."/>
            <person name="Matheny P.B."/>
            <person name="Slot J.C."/>
        </authorList>
    </citation>
    <scope>NUCLEOTIDE SEQUENCE [LARGE SCALE GENOMIC DNA]</scope>
    <source>
        <strain evidence="6 7">2631</strain>
    </source>
</reference>
<protein>
    <recommendedName>
        <fullName evidence="5">O-methyltransferase C-terminal domain-containing protein</fullName>
    </recommendedName>
</protein>
<feature type="signal peptide" evidence="4">
    <location>
        <begin position="1"/>
        <end position="18"/>
    </location>
</feature>
<dbReference type="AlphaFoldDB" id="A0A409XIN7"/>
<dbReference type="InterPro" id="IPR016461">
    <property type="entry name" value="COMT-like"/>
</dbReference>
<keyword evidence="2" id="KW-0808">Transferase</keyword>
<dbReference type="GO" id="GO:0008171">
    <property type="term" value="F:O-methyltransferase activity"/>
    <property type="evidence" value="ECO:0007669"/>
    <property type="project" value="InterPro"/>
</dbReference>
<evidence type="ECO:0000259" key="5">
    <source>
        <dbReference type="Pfam" id="PF00891"/>
    </source>
</evidence>
<keyword evidence="1" id="KW-0489">Methyltransferase</keyword>
<evidence type="ECO:0000256" key="2">
    <source>
        <dbReference type="ARBA" id="ARBA00022679"/>
    </source>
</evidence>
<feature type="domain" description="O-methyltransferase C-terminal" evidence="5">
    <location>
        <begin position="373"/>
        <end position="436"/>
    </location>
</feature>
<dbReference type="PANTHER" id="PTHR43712">
    <property type="entry name" value="PUTATIVE (AFU_ORTHOLOGUE AFUA_4G14580)-RELATED"/>
    <property type="match status" value="1"/>
</dbReference>
<organism evidence="6 7">
    <name type="scientific">Psilocybe cyanescens</name>
    <dbReference type="NCBI Taxonomy" id="93625"/>
    <lineage>
        <taxon>Eukaryota</taxon>
        <taxon>Fungi</taxon>
        <taxon>Dikarya</taxon>
        <taxon>Basidiomycota</taxon>
        <taxon>Agaricomycotina</taxon>
        <taxon>Agaricomycetes</taxon>
        <taxon>Agaricomycetidae</taxon>
        <taxon>Agaricales</taxon>
        <taxon>Agaricineae</taxon>
        <taxon>Strophariaceae</taxon>
        <taxon>Psilocybe</taxon>
    </lineage>
</organism>
<dbReference type="Gene3D" id="3.40.50.150">
    <property type="entry name" value="Vaccinia Virus protein VP39"/>
    <property type="match status" value="1"/>
</dbReference>
<dbReference type="PANTHER" id="PTHR43712:SF2">
    <property type="entry name" value="O-METHYLTRANSFERASE CICE"/>
    <property type="match status" value="1"/>
</dbReference>
<evidence type="ECO:0000313" key="6">
    <source>
        <dbReference type="EMBL" id="PPQ90635.1"/>
    </source>
</evidence>
<gene>
    <name evidence="6" type="ORF">CVT25_006618</name>
</gene>
<feature type="domain" description="O-methyltransferase C-terminal" evidence="5">
    <location>
        <begin position="226"/>
        <end position="322"/>
    </location>
</feature>
<dbReference type="InterPro" id="IPR001077">
    <property type="entry name" value="COMT_C"/>
</dbReference>
<keyword evidence="4" id="KW-0732">Signal</keyword>
<dbReference type="PROSITE" id="PS51683">
    <property type="entry name" value="SAM_OMT_II"/>
    <property type="match status" value="1"/>
</dbReference>
<dbReference type="SUPFAM" id="SSF46785">
    <property type="entry name" value="Winged helix' DNA-binding domain"/>
    <property type="match status" value="1"/>
</dbReference>
<proteinExistence type="predicted"/>
<dbReference type="Proteomes" id="UP000283269">
    <property type="component" value="Unassembled WGS sequence"/>
</dbReference>
<name>A0A409XIN7_PSICY</name>
<dbReference type="EMBL" id="NHYD01001584">
    <property type="protein sequence ID" value="PPQ90635.1"/>
    <property type="molecule type" value="Genomic_DNA"/>
</dbReference>
<comment type="caution">
    <text evidence="6">The sequence shown here is derived from an EMBL/GenBank/DDBJ whole genome shotgun (WGS) entry which is preliminary data.</text>
</comment>
<keyword evidence="7" id="KW-1185">Reference proteome</keyword>
<evidence type="ECO:0000256" key="3">
    <source>
        <dbReference type="ARBA" id="ARBA00022691"/>
    </source>
</evidence>
<dbReference type="OrthoDB" id="2410195at2759"/>
<dbReference type="InParanoid" id="A0A409XIN7"/>
<evidence type="ECO:0000313" key="7">
    <source>
        <dbReference type="Proteomes" id="UP000283269"/>
    </source>
</evidence>
<dbReference type="InterPro" id="IPR029063">
    <property type="entry name" value="SAM-dependent_MTases_sf"/>
</dbReference>
<accession>A0A409XIN7</accession>
<dbReference type="Pfam" id="PF00891">
    <property type="entry name" value="Methyltransf_2"/>
    <property type="match status" value="2"/>
</dbReference>